<dbReference type="EMBL" id="BMAV01027857">
    <property type="protein sequence ID" value="GFS62846.1"/>
    <property type="molecule type" value="Genomic_DNA"/>
</dbReference>
<accession>A0A8X6MJ31</accession>
<evidence type="ECO:0000313" key="2">
    <source>
        <dbReference type="Proteomes" id="UP000886998"/>
    </source>
</evidence>
<reference evidence="1" key="1">
    <citation type="submission" date="2020-08" db="EMBL/GenBank/DDBJ databases">
        <title>Multicomponent nature underlies the extraordinary mechanical properties of spider dragline silk.</title>
        <authorList>
            <person name="Kono N."/>
            <person name="Nakamura H."/>
            <person name="Mori M."/>
            <person name="Yoshida Y."/>
            <person name="Ohtoshi R."/>
            <person name="Malay A.D."/>
            <person name="Moran D.A.P."/>
            <person name="Tomita M."/>
            <person name="Numata K."/>
            <person name="Arakawa K."/>
        </authorList>
    </citation>
    <scope>NUCLEOTIDE SEQUENCE</scope>
</reference>
<keyword evidence="2" id="KW-1185">Reference proteome</keyword>
<proteinExistence type="predicted"/>
<organism evidence="1 2">
    <name type="scientific">Trichonephila inaurata madagascariensis</name>
    <dbReference type="NCBI Taxonomy" id="2747483"/>
    <lineage>
        <taxon>Eukaryota</taxon>
        <taxon>Metazoa</taxon>
        <taxon>Ecdysozoa</taxon>
        <taxon>Arthropoda</taxon>
        <taxon>Chelicerata</taxon>
        <taxon>Arachnida</taxon>
        <taxon>Araneae</taxon>
        <taxon>Araneomorphae</taxon>
        <taxon>Entelegynae</taxon>
        <taxon>Araneoidea</taxon>
        <taxon>Nephilidae</taxon>
        <taxon>Trichonephila</taxon>
        <taxon>Trichonephila inaurata</taxon>
    </lineage>
</organism>
<sequence length="108" mass="12547">MASNRSYMNCRKGIFIVPLLTGKPFTSKPLELNSINHFKRREIGNKISFHTFPTFDDYEQDIRWQGPGCFYLQRLGERVPRLNVSNCIESRIDIPNNNTGSQNIALWI</sequence>
<dbReference type="AlphaFoldDB" id="A0A8X6MJ31"/>
<name>A0A8X6MJ31_9ARAC</name>
<protein>
    <submittedName>
        <fullName evidence="1">Uncharacterized protein</fullName>
    </submittedName>
</protein>
<dbReference type="Proteomes" id="UP000886998">
    <property type="component" value="Unassembled WGS sequence"/>
</dbReference>
<comment type="caution">
    <text evidence="1">The sequence shown here is derived from an EMBL/GenBank/DDBJ whole genome shotgun (WGS) entry which is preliminary data.</text>
</comment>
<evidence type="ECO:0000313" key="1">
    <source>
        <dbReference type="EMBL" id="GFS62846.1"/>
    </source>
</evidence>
<gene>
    <name evidence="1" type="ORF">TNIN_180911</name>
</gene>